<keyword evidence="2" id="KW-1133">Transmembrane helix</keyword>
<evidence type="ECO:0000256" key="1">
    <source>
        <dbReference type="SAM" id="MobiDB-lite"/>
    </source>
</evidence>
<feature type="transmembrane region" description="Helical" evidence="2">
    <location>
        <begin position="297"/>
        <end position="317"/>
    </location>
</feature>
<feature type="compositionally biased region" description="Low complexity" evidence="1">
    <location>
        <begin position="29"/>
        <end position="45"/>
    </location>
</feature>
<dbReference type="AlphaFoldDB" id="A0A6C0HIM7"/>
<evidence type="ECO:0000256" key="2">
    <source>
        <dbReference type="SAM" id="Phobius"/>
    </source>
</evidence>
<keyword evidence="2" id="KW-0812">Transmembrane</keyword>
<feature type="region of interest" description="Disordered" evidence="1">
    <location>
        <begin position="23"/>
        <end position="49"/>
    </location>
</feature>
<proteinExistence type="predicted"/>
<name>A0A6C0HIM7_9ZZZZ</name>
<protein>
    <submittedName>
        <fullName evidence="3">Uncharacterized protein</fullName>
    </submittedName>
</protein>
<reference evidence="3" key="1">
    <citation type="journal article" date="2020" name="Nature">
        <title>Giant virus diversity and host interactions through global metagenomics.</title>
        <authorList>
            <person name="Schulz F."/>
            <person name="Roux S."/>
            <person name="Paez-Espino D."/>
            <person name="Jungbluth S."/>
            <person name="Walsh D.A."/>
            <person name="Denef V.J."/>
            <person name="McMahon K.D."/>
            <person name="Konstantinidis K.T."/>
            <person name="Eloe-Fadrosh E.A."/>
            <person name="Kyrpides N.C."/>
            <person name="Woyke T."/>
        </authorList>
    </citation>
    <scope>NUCLEOTIDE SEQUENCE</scope>
    <source>
        <strain evidence="3">GVMAG-M-3300023184-120</strain>
    </source>
</reference>
<sequence length="362" mass="40914">MASLQNKIVDFLTKTHAGKEEFRGWKRNPFAPTTTRSASSTTNPASKRDLTLTLNRIKATNKAAKIAQDVVNLKDRAMTNNNSADSLKQTADTLNDDVSNQVSNVHKAEDDNDFSSILIASIALERLHDLLVLKRDECLKLHAQQEQIKNQATTLQQEILKITESTNIINSHKASVTDNIALIDQYKSNVYSNYGQIQQNVNTAEEEASDAADLKSSAPFLVAAPMANDNTIQKQNDEIDATFSTKYTQILYQEERNKTAKLVVYWVNVVYYILGCVLVYFLIFSEKTAKMIWQYKLLYTIIIAVFPFVIVTIELYIKQVLEMLYVTILGKPYEPSKWKVMGEPEFNKKSPGYGIPDEEGYS</sequence>
<accession>A0A6C0HIM7</accession>
<dbReference type="EMBL" id="MN739967">
    <property type="protein sequence ID" value="QHT80304.1"/>
    <property type="molecule type" value="Genomic_DNA"/>
</dbReference>
<evidence type="ECO:0000313" key="3">
    <source>
        <dbReference type="EMBL" id="QHT80304.1"/>
    </source>
</evidence>
<keyword evidence="2" id="KW-0472">Membrane</keyword>
<organism evidence="3">
    <name type="scientific">viral metagenome</name>
    <dbReference type="NCBI Taxonomy" id="1070528"/>
    <lineage>
        <taxon>unclassified sequences</taxon>
        <taxon>metagenomes</taxon>
        <taxon>organismal metagenomes</taxon>
    </lineage>
</organism>
<feature type="transmembrane region" description="Helical" evidence="2">
    <location>
        <begin position="263"/>
        <end position="285"/>
    </location>
</feature>